<accession>A0A4Y2QD56</accession>
<evidence type="ECO:0000313" key="2">
    <source>
        <dbReference type="EMBL" id="GBN62125.1"/>
    </source>
</evidence>
<reference evidence="2 3" key="1">
    <citation type="journal article" date="2019" name="Sci. Rep.">
        <title>Orb-weaving spider Araneus ventricosus genome elucidates the spidroin gene catalogue.</title>
        <authorList>
            <person name="Kono N."/>
            <person name="Nakamura H."/>
            <person name="Ohtoshi R."/>
            <person name="Moran D.A.P."/>
            <person name="Shinohara A."/>
            <person name="Yoshida Y."/>
            <person name="Fujiwara M."/>
            <person name="Mori M."/>
            <person name="Tomita M."/>
            <person name="Arakawa K."/>
        </authorList>
    </citation>
    <scope>NUCLEOTIDE SEQUENCE [LARGE SCALE GENOMIC DNA]</scope>
</reference>
<organism evidence="2 3">
    <name type="scientific">Araneus ventricosus</name>
    <name type="common">Orbweaver spider</name>
    <name type="synonym">Epeira ventricosa</name>
    <dbReference type="NCBI Taxonomy" id="182803"/>
    <lineage>
        <taxon>Eukaryota</taxon>
        <taxon>Metazoa</taxon>
        <taxon>Ecdysozoa</taxon>
        <taxon>Arthropoda</taxon>
        <taxon>Chelicerata</taxon>
        <taxon>Arachnida</taxon>
        <taxon>Araneae</taxon>
        <taxon>Araneomorphae</taxon>
        <taxon>Entelegynae</taxon>
        <taxon>Araneoidea</taxon>
        <taxon>Araneidae</taxon>
        <taxon>Araneus</taxon>
    </lineage>
</organism>
<keyword evidence="3" id="KW-1185">Reference proteome</keyword>
<dbReference type="Proteomes" id="UP000499080">
    <property type="component" value="Unassembled WGS sequence"/>
</dbReference>
<proteinExistence type="predicted"/>
<sequence>MKPRCEMPRHKEMGDSISVSGSNKTMWRLLDARETRATEEQTRSRISGMVSCLQLVSIRRKLQYKDVKPPNHAPNRAHCCTFPPRLTPQLPLYISLVLTPCWL</sequence>
<evidence type="ECO:0000313" key="3">
    <source>
        <dbReference type="Proteomes" id="UP000499080"/>
    </source>
</evidence>
<comment type="caution">
    <text evidence="2">The sequence shown here is derived from an EMBL/GenBank/DDBJ whole genome shotgun (WGS) entry which is preliminary data.</text>
</comment>
<evidence type="ECO:0000256" key="1">
    <source>
        <dbReference type="SAM" id="MobiDB-lite"/>
    </source>
</evidence>
<name>A0A4Y2QD56_ARAVE</name>
<feature type="region of interest" description="Disordered" evidence="1">
    <location>
        <begin position="1"/>
        <end position="20"/>
    </location>
</feature>
<dbReference type="EMBL" id="BGPR01013771">
    <property type="protein sequence ID" value="GBN62125.1"/>
    <property type="molecule type" value="Genomic_DNA"/>
</dbReference>
<dbReference type="AlphaFoldDB" id="A0A4Y2QD56"/>
<gene>
    <name evidence="2" type="ORF">AVEN_188454_1</name>
</gene>
<feature type="compositionally biased region" description="Basic and acidic residues" evidence="1">
    <location>
        <begin position="1"/>
        <end position="14"/>
    </location>
</feature>
<protein>
    <submittedName>
        <fullName evidence="2">Uncharacterized protein</fullName>
    </submittedName>
</protein>